<dbReference type="EMBL" id="AWSJ01000190">
    <property type="protein sequence ID" value="ERI08739.1"/>
    <property type="molecule type" value="Genomic_DNA"/>
</dbReference>
<evidence type="ECO:0000259" key="9">
    <source>
        <dbReference type="PROSITE" id="PS00794"/>
    </source>
</evidence>
<dbReference type="GO" id="GO:0016301">
    <property type="term" value="F:kinase activity"/>
    <property type="evidence" value="ECO:0007669"/>
    <property type="project" value="UniProtKB-KW"/>
</dbReference>
<dbReference type="GO" id="GO:0003848">
    <property type="term" value="F:2-amino-4-hydroxy-6-hydroxymethyldihydropteridine diphosphokinase activity"/>
    <property type="evidence" value="ECO:0007669"/>
    <property type="project" value="UniProtKB-EC"/>
</dbReference>
<keyword evidence="4" id="KW-0808">Transferase</keyword>
<dbReference type="RefSeq" id="WP_021621972.1">
    <property type="nucleotide sequence ID" value="NZ_KE952802.1"/>
</dbReference>
<dbReference type="EC" id="2.7.6.3" evidence="3"/>
<evidence type="ECO:0000256" key="7">
    <source>
        <dbReference type="ARBA" id="ARBA00022840"/>
    </source>
</evidence>
<evidence type="ECO:0000256" key="1">
    <source>
        <dbReference type="ARBA" id="ARBA00000198"/>
    </source>
</evidence>
<dbReference type="GO" id="GO:0005524">
    <property type="term" value="F:ATP binding"/>
    <property type="evidence" value="ECO:0007669"/>
    <property type="project" value="UniProtKB-KW"/>
</dbReference>
<protein>
    <recommendedName>
        <fullName evidence="3">2-amino-4-hydroxy-6-hydroxymethyldihydropteridine diphosphokinase</fullName>
        <ecNumber evidence="3">2.7.6.3</ecNumber>
    </recommendedName>
</protein>
<dbReference type="eggNOG" id="COG0801">
    <property type="taxonomic scope" value="Bacteria"/>
</dbReference>
<dbReference type="GO" id="GO:0046654">
    <property type="term" value="P:tetrahydrofolate biosynthetic process"/>
    <property type="evidence" value="ECO:0007669"/>
    <property type="project" value="UniProtKB-UniPathway"/>
</dbReference>
<keyword evidence="7" id="KW-0067">ATP-binding</keyword>
<dbReference type="PROSITE" id="PS00794">
    <property type="entry name" value="HPPK"/>
    <property type="match status" value="1"/>
</dbReference>
<gene>
    <name evidence="10" type="ORF">HMPREF0083_03126</name>
</gene>
<dbReference type="InterPro" id="IPR000550">
    <property type="entry name" value="Hppk"/>
</dbReference>
<reference evidence="10 11" key="1">
    <citation type="submission" date="2013-08" db="EMBL/GenBank/DDBJ databases">
        <authorList>
            <person name="Weinstock G."/>
            <person name="Sodergren E."/>
            <person name="Wylie T."/>
            <person name="Fulton L."/>
            <person name="Fulton R."/>
            <person name="Fronick C."/>
            <person name="O'Laughlin M."/>
            <person name="Godfrey J."/>
            <person name="Miner T."/>
            <person name="Herter B."/>
            <person name="Appelbaum E."/>
            <person name="Cordes M."/>
            <person name="Lek S."/>
            <person name="Wollam A."/>
            <person name="Pepin K.H."/>
            <person name="Palsikar V.B."/>
            <person name="Mitreva M."/>
            <person name="Wilson R.K."/>
        </authorList>
    </citation>
    <scope>NUCLEOTIDE SEQUENCE [LARGE SCALE GENOMIC DNA]</scope>
    <source>
        <strain evidence="10 11">ATCC 12856</strain>
    </source>
</reference>
<keyword evidence="5" id="KW-0547">Nucleotide-binding</keyword>
<dbReference type="Proteomes" id="UP000016511">
    <property type="component" value="Unassembled WGS sequence"/>
</dbReference>
<evidence type="ECO:0000313" key="10">
    <source>
        <dbReference type="EMBL" id="ERI08739.1"/>
    </source>
</evidence>
<evidence type="ECO:0000256" key="5">
    <source>
        <dbReference type="ARBA" id="ARBA00022741"/>
    </source>
</evidence>
<dbReference type="CDD" id="cd00483">
    <property type="entry name" value="HPPK"/>
    <property type="match status" value="1"/>
</dbReference>
<comment type="caution">
    <text evidence="10">The sequence shown here is derived from an EMBL/GenBank/DDBJ whole genome shotgun (WGS) entry which is preliminary data.</text>
</comment>
<dbReference type="PATRIC" id="fig|649747.3.peg.2828"/>
<dbReference type="GeneID" id="92839528"/>
<dbReference type="AlphaFoldDB" id="U1WJH8"/>
<evidence type="ECO:0000256" key="2">
    <source>
        <dbReference type="ARBA" id="ARBA00005051"/>
    </source>
</evidence>
<dbReference type="UniPathway" id="UPA00077">
    <property type="reaction ID" value="UER00155"/>
</dbReference>
<accession>U1WJH8</accession>
<comment type="catalytic activity">
    <reaction evidence="1">
        <text>6-hydroxymethyl-7,8-dihydropterin + ATP = (7,8-dihydropterin-6-yl)methyl diphosphate + AMP + H(+)</text>
        <dbReference type="Rhea" id="RHEA:11412"/>
        <dbReference type="ChEBI" id="CHEBI:15378"/>
        <dbReference type="ChEBI" id="CHEBI:30616"/>
        <dbReference type="ChEBI" id="CHEBI:44841"/>
        <dbReference type="ChEBI" id="CHEBI:72950"/>
        <dbReference type="ChEBI" id="CHEBI:456215"/>
        <dbReference type="EC" id="2.7.6.3"/>
    </reaction>
</comment>
<name>U1WJH8_ANEAE</name>
<evidence type="ECO:0000313" key="11">
    <source>
        <dbReference type="Proteomes" id="UP000016511"/>
    </source>
</evidence>
<feature type="domain" description="7,8-dihydro-6-hydroxymethylpterin-pyrophosphokinase" evidence="9">
    <location>
        <begin position="92"/>
        <end position="103"/>
    </location>
</feature>
<keyword evidence="8" id="KW-0289">Folate biosynthesis</keyword>
<evidence type="ECO:0000256" key="4">
    <source>
        <dbReference type="ARBA" id="ARBA00022679"/>
    </source>
</evidence>
<dbReference type="Gene3D" id="3.30.70.560">
    <property type="entry name" value="7,8-Dihydro-6-hydroxymethylpterin-pyrophosphokinase HPPK"/>
    <property type="match status" value="1"/>
</dbReference>
<sequence length="184" mass="21120">MHNRLNRAFLGLGSNIGDRKYTLGRAVHLIHQVTEIEVLQSSSLYETDPVGYTEQDVFLNIAIEIETSLPPEELLTHMQRIETLLGRTRMIRWGPRTLDIDILLYGHEYIHHGDLQVPHPRMMERAFVLVPLAEIAPEAPIAYKTGEEVRYTSVEDALEKLEDTEGVRQCGKLVWKHVVEERKG</sequence>
<organism evidence="10 11">
    <name type="scientific">Aneurinibacillus aneurinilyticus ATCC 12856</name>
    <dbReference type="NCBI Taxonomy" id="649747"/>
    <lineage>
        <taxon>Bacteria</taxon>
        <taxon>Bacillati</taxon>
        <taxon>Bacillota</taxon>
        <taxon>Bacilli</taxon>
        <taxon>Bacillales</taxon>
        <taxon>Paenibacillaceae</taxon>
        <taxon>Aneurinibacillus group</taxon>
        <taxon>Aneurinibacillus</taxon>
    </lineage>
</organism>
<evidence type="ECO:0000256" key="3">
    <source>
        <dbReference type="ARBA" id="ARBA00013253"/>
    </source>
</evidence>
<dbReference type="Pfam" id="PF01288">
    <property type="entry name" value="HPPK"/>
    <property type="match status" value="1"/>
</dbReference>
<comment type="pathway">
    <text evidence="2">Cofactor biosynthesis; tetrahydrofolate biosynthesis; 2-amino-4-hydroxy-6-hydroxymethyl-7,8-dihydropteridine diphosphate from 7,8-dihydroneopterin triphosphate: step 4/4.</text>
</comment>
<dbReference type="PANTHER" id="PTHR43071">
    <property type="entry name" value="2-AMINO-4-HYDROXY-6-HYDROXYMETHYLDIHYDROPTERIDINE PYROPHOSPHOKINASE"/>
    <property type="match status" value="1"/>
</dbReference>
<dbReference type="GO" id="GO:0046656">
    <property type="term" value="P:folic acid biosynthetic process"/>
    <property type="evidence" value="ECO:0007669"/>
    <property type="project" value="UniProtKB-KW"/>
</dbReference>
<dbReference type="HOGENOM" id="CLU_097916_1_1_9"/>
<evidence type="ECO:0000256" key="8">
    <source>
        <dbReference type="ARBA" id="ARBA00022909"/>
    </source>
</evidence>
<keyword evidence="11" id="KW-1185">Reference proteome</keyword>
<dbReference type="STRING" id="649747.HMPREF0083_03126"/>
<proteinExistence type="predicted"/>
<evidence type="ECO:0000256" key="6">
    <source>
        <dbReference type="ARBA" id="ARBA00022777"/>
    </source>
</evidence>
<dbReference type="NCBIfam" id="TIGR01498">
    <property type="entry name" value="folK"/>
    <property type="match status" value="1"/>
</dbReference>
<dbReference type="InterPro" id="IPR035907">
    <property type="entry name" value="Hppk_sf"/>
</dbReference>
<keyword evidence="6 10" id="KW-0418">Kinase</keyword>
<dbReference type="PANTHER" id="PTHR43071:SF1">
    <property type="entry name" value="2-AMINO-4-HYDROXY-6-HYDROXYMETHYLDIHYDROPTERIDINE PYROPHOSPHOKINASE"/>
    <property type="match status" value="1"/>
</dbReference>
<dbReference type="SUPFAM" id="SSF55083">
    <property type="entry name" value="6-hydroxymethyl-7,8-dihydropterin pyrophosphokinase, HPPK"/>
    <property type="match status" value="1"/>
</dbReference>